<dbReference type="SUPFAM" id="SSF51695">
    <property type="entry name" value="PLC-like phosphodiesterases"/>
    <property type="match status" value="1"/>
</dbReference>
<dbReference type="PROSITE" id="PS51318">
    <property type="entry name" value="TAT"/>
    <property type="match status" value="1"/>
</dbReference>
<dbReference type="OrthoDB" id="384721at2"/>
<dbReference type="InterPro" id="IPR030395">
    <property type="entry name" value="GP_PDE_dom"/>
</dbReference>
<protein>
    <submittedName>
        <fullName evidence="3">Glycerophosphoryl diester phosphodiesterase</fullName>
    </submittedName>
</protein>
<dbReference type="PANTHER" id="PTHR46211:SF14">
    <property type="entry name" value="GLYCEROPHOSPHODIESTER PHOSPHODIESTERASE"/>
    <property type="match status" value="1"/>
</dbReference>
<dbReference type="InterPro" id="IPR006311">
    <property type="entry name" value="TAT_signal"/>
</dbReference>
<dbReference type="GO" id="GO:0006629">
    <property type="term" value="P:lipid metabolic process"/>
    <property type="evidence" value="ECO:0007669"/>
    <property type="project" value="InterPro"/>
</dbReference>
<evidence type="ECO:0000256" key="1">
    <source>
        <dbReference type="SAM" id="SignalP"/>
    </source>
</evidence>
<evidence type="ECO:0000313" key="4">
    <source>
        <dbReference type="Proteomes" id="UP000186218"/>
    </source>
</evidence>
<feature type="domain" description="GP-PDE" evidence="2">
    <location>
        <begin position="40"/>
        <end position="342"/>
    </location>
</feature>
<dbReference type="Pfam" id="PF03009">
    <property type="entry name" value="GDPD"/>
    <property type="match status" value="1"/>
</dbReference>
<feature type="signal peptide" evidence="1">
    <location>
        <begin position="1"/>
        <end position="25"/>
    </location>
</feature>
<proteinExistence type="predicted"/>
<dbReference type="InterPro" id="IPR017946">
    <property type="entry name" value="PLC-like_Pdiesterase_TIM-brl"/>
</dbReference>
<feature type="chain" id="PRO_5038981565" evidence="1">
    <location>
        <begin position="26"/>
        <end position="355"/>
    </location>
</feature>
<accession>A0A1N7CHI9</accession>
<gene>
    <name evidence="3" type="ORF">SAMN05445060_0136</name>
</gene>
<evidence type="ECO:0000259" key="2">
    <source>
        <dbReference type="PROSITE" id="PS51704"/>
    </source>
</evidence>
<dbReference type="PROSITE" id="PS51704">
    <property type="entry name" value="GP_PDE"/>
    <property type="match status" value="1"/>
</dbReference>
<organism evidence="3 4">
    <name type="scientific">Williamsia sterculiae</name>
    <dbReference type="NCBI Taxonomy" id="1344003"/>
    <lineage>
        <taxon>Bacteria</taxon>
        <taxon>Bacillati</taxon>
        <taxon>Actinomycetota</taxon>
        <taxon>Actinomycetes</taxon>
        <taxon>Mycobacteriales</taxon>
        <taxon>Nocardiaceae</taxon>
        <taxon>Williamsia</taxon>
    </lineage>
</organism>
<dbReference type="RefSeq" id="WP_143690138.1">
    <property type="nucleotide sequence ID" value="NZ_FTNT01000001.1"/>
</dbReference>
<dbReference type="Gene3D" id="3.20.20.190">
    <property type="entry name" value="Phosphatidylinositol (PI) phosphodiesterase"/>
    <property type="match status" value="1"/>
</dbReference>
<dbReference type="STRING" id="1344003.SAMN05445060_0136"/>
<keyword evidence="1" id="KW-0732">Signal</keyword>
<dbReference type="AlphaFoldDB" id="A0A1N7CHI9"/>
<evidence type="ECO:0000313" key="3">
    <source>
        <dbReference type="EMBL" id="SIR62983.1"/>
    </source>
</evidence>
<keyword evidence="4" id="KW-1185">Reference proteome</keyword>
<reference evidence="3 4" key="1">
    <citation type="submission" date="2017-01" db="EMBL/GenBank/DDBJ databases">
        <authorList>
            <person name="Mah S.A."/>
            <person name="Swanson W.J."/>
            <person name="Moy G.W."/>
            <person name="Vacquier V.D."/>
        </authorList>
    </citation>
    <scope>NUCLEOTIDE SEQUENCE [LARGE SCALE GENOMIC DNA]</scope>
    <source>
        <strain evidence="3 4">CPCC 203464</strain>
    </source>
</reference>
<dbReference type="EMBL" id="FTNT01000001">
    <property type="protein sequence ID" value="SIR62983.1"/>
    <property type="molecule type" value="Genomic_DNA"/>
</dbReference>
<dbReference type="GO" id="GO:0008081">
    <property type="term" value="F:phosphoric diester hydrolase activity"/>
    <property type="evidence" value="ECO:0007669"/>
    <property type="project" value="InterPro"/>
</dbReference>
<dbReference type="PANTHER" id="PTHR46211">
    <property type="entry name" value="GLYCEROPHOSPHORYL DIESTER PHOSPHODIESTERASE"/>
    <property type="match status" value="1"/>
</dbReference>
<sequence>MPRRRRLLTTSGMILAALTSATVLGAMTTPTVAATPRTGFDLQAHRGGAGLTTESTPQAFAKALRLGVSTLELDTQISRDDKVIVSHDRRISGDKCRDTAPLFPDDPAFPYVGKLIKDLTFAQIGTLDCGYHRSPQFPDQQQIAGAKLIQLHDVFDLIKRTHAHRVKMNVETKVEAGTPTETAPRDHFVRRVHDEIARSGLRDQVTIQSFDWGALRVMHRLDPRLPLVALTNRDFLQVGQPGKSPWLGGLDADDFGGDLVTAAAAIPGVTAISPVQGFPQEGKLGDPDFTLYPDAQMVASAHARHLEVIPWTVDDPATMRRLIRLGVDGLITNRPDWLRRVMAEEGLQLPAPVRA</sequence>
<name>A0A1N7CHI9_9NOCA</name>
<dbReference type="Proteomes" id="UP000186218">
    <property type="component" value="Unassembled WGS sequence"/>
</dbReference>